<gene>
    <name evidence="1" type="ORF">O3P69_011194</name>
</gene>
<evidence type="ECO:0000313" key="2">
    <source>
        <dbReference type="Proteomes" id="UP001487740"/>
    </source>
</evidence>
<reference evidence="1 2" key="1">
    <citation type="submission" date="2023-03" db="EMBL/GenBank/DDBJ databases">
        <title>High-quality genome of Scylla paramamosain provides insights in environmental adaptation.</title>
        <authorList>
            <person name="Zhang L."/>
        </authorList>
    </citation>
    <scope>NUCLEOTIDE SEQUENCE [LARGE SCALE GENOMIC DNA]</scope>
    <source>
        <strain evidence="1">LZ_2023a</strain>
        <tissue evidence="1">Muscle</tissue>
    </source>
</reference>
<protein>
    <submittedName>
        <fullName evidence="1">Uncharacterized protein</fullName>
    </submittedName>
</protein>
<organism evidence="1 2">
    <name type="scientific">Scylla paramamosain</name>
    <name type="common">Mud crab</name>
    <dbReference type="NCBI Taxonomy" id="85552"/>
    <lineage>
        <taxon>Eukaryota</taxon>
        <taxon>Metazoa</taxon>
        <taxon>Ecdysozoa</taxon>
        <taxon>Arthropoda</taxon>
        <taxon>Crustacea</taxon>
        <taxon>Multicrustacea</taxon>
        <taxon>Malacostraca</taxon>
        <taxon>Eumalacostraca</taxon>
        <taxon>Eucarida</taxon>
        <taxon>Decapoda</taxon>
        <taxon>Pleocyemata</taxon>
        <taxon>Brachyura</taxon>
        <taxon>Eubrachyura</taxon>
        <taxon>Portunoidea</taxon>
        <taxon>Portunidae</taxon>
        <taxon>Portuninae</taxon>
        <taxon>Scylla</taxon>
    </lineage>
</organism>
<accession>A0AAW0STB8</accession>
<dbReference type="EMBL" id="JARAKH010000045">
    <property type="protein sequence ID" value="KAK8378520.1"/>
    <property type="molecule type" value="Genomic_DNA"/>
</dbReference>
<keyword evidence="2" id="KW-1185">Reference proteome</keyword>
<proteinExistence type="predicted"/>
<comment type="caution">
    <text evidence="1">The sequence shown here is derived from an EMBL/GenBank/DDBJ whole genome shotgun (WGS) entry which is preliminary data.</text>
</comment>
<sequence>MTVAWRGGQDKHETNMHRAQHFGTTQRLFNPVTLAQVTVRRPQGCDKDEEEKETDNIRCRDVLRQAGGNGGEAGAVICTGEEDRE</sequence>
<dbReference type="AlphaFoldDB" id="A0AAW0STB8"/>
<evidence type="ECO:0000313" key="1">
    <source>
        <dbReference type="EMBL" id="KAK8378520.1"/>
    </source>
</evidence>
<name>A0AAW0STB8_SCYPA</name>
<dbReference type="Proteomes" id="UP001487740">
    <property type="component" value="Unassembled WGS sequence"/>
</dbReference>